<feature type="compositionally biased region" description="Basic and acidic residues" evidence="6">
    <location>
        <begin position="39"/>
        <end position="56"/>
    </location>
</feature>
<evidence type="ECO:0000256" key="5">
    <source>
        <dbReference type="ARBA" id="ARBA00023288"/>
    </source>
</evidence>
<evidence type="ECO:0000256" key="3">
    <source>
        <dbReference type="ARBA" id="ARBA00023136"/>
    </source>
</evidence>
<proteinExistence type="predicted"/>
<evidence type="ECO:0000256" key="2">
    <source>
        <dbReference type="ARBA" id="ARBA00022729"/>
    </source>
</evidence>
<keyword evidence="9" id="KW-1185">Reference proteome</keyword>
<dbReference type="CDD" id="cd13585">
    <property type="entry name" value="PBP2_TMBP_like"/>
    <property type="match status" value="1"/>
</dbReference>
<evidence type="ECO:0000256" key="4">
    <source>
        <dbReference type="ARBA" id="ARBA00023139"/>
    </source>
</evidence>
<dbReference type="KEGG" id="vpy:HZI73_00995"/>
<dbReference type="EMBL" id="CP058649">
    <property type="protein sequence ID" value="QUI20956.1"/>
    <property type="molecule type" value="Genomic_DNA"/>
</dbReference>
<dbReference type="PANTHER" id="PTHR43649">
    <property type="entry name" value="ARABINOSE-BINDING PROTEIN-RELATED"/>
    <property type="match status" value="1"/>
</dbReference>
<keyword evidence="5" id="KW-0449">Lipoprotein</keyword>
<feature type="region of interest" description="Disordered" evidence="6">
    <location>
        <begin position="24"/>
        <end position="57"/>
    </location>
</feature>
<name>A0A8J8MGB9_9FIRM</name>
<organism evidence="8 9">
    <name type="scientific">Vallitalea pronyensis</name>
    <dbReference type="NCBI Taxonomy" id="1348613"/>
    <lineage>
        <taxon>Bacteria</taxon>
        <taxon>Bacillati</taxon>
        <taxon>Bacillota</taxon>
        <taxon>Clostridia</taxon>
        <taxon>Lachnospirales</taxon>
        <taxon>Vallitaleaceae</taxon>
        <taxon>Vallitalea</taxon>
    </lineage>
</organism>
<dbReference type="InterPro" id="IPR050490">
    <property type="entry name" value="Bact_solute-bd_prot1"/>
</dbReference>
<evidence type="ECO:0000313" key="8">
    <source>
        <dbReference type="EMBL" id="QUI20956.1"/>
    </source>
</evidence>
<reference evidence="8" key="1">
    <citation type="submission" date="2020-07" db="EMBL/GenBank/DDBJ databases">
        <title>Vallitalea pronyensis genome.</title>
        <authorList>
            <person name="Postec A."/>
        </authorList>
    </citation>
    <scope>NUCLEOTIDE SEQUENCE</scope>
    <source>
        <strain evidence="8">FatNI3</strain>
    </source>
</reference>
<dbReference type="InterPro" id="IPR006059">
    <property type="entry name" value="SBP"/>
</dbReference>
<dbReference type="AlphaFoldDB" id="A0A8J8MGB9"/>
<accession>A0A8J8MGB9</accession>
<dbReference type="Pfam" id="PF01547">
    <property type="entry name" value="SBP_bac_1"/>
    <property type="match status" value="1"/>
</dbReference>
<protein>
    <submittedName>
        <fullName evidence="8">Sugar ABC transporter substrate-binding protein</fullName>
    </submittedName>
</protein>
<dbReference type="PROSITE" id="PS51257">
    <property type="entry name" value="PROKAR_LIPOPROTEIN"/>
    <property type="match status" value="1"/>
</dbReference>
<dbReference type="Proteomes" id="UP000683246">
    <property type="component" value="Chromosome"/>
</dbReference>
<evidence type="ECO:0000256" key="6">
    <source>
        <dbReference type="SAM" id="MobiDB-lite"/>
    </source>
</evidence>
<keyword evidence="4" id="KW-0564">Palmitate</keyword>
<dbReference type="SUPFAM" id="SSF53850">
    <property type="entry name" value="Periplasmic binding protein-like II"/>
    <property type="match status" value="1"/>
</dbReference>
<evidence type="ECO:0000256" key="1">
    <source>
        <dbReference type="ARBA" id="ARBA00022475"/>
    </source>
</evidence>
<feature type="chain" id="PRO_5035311349" evidence="7">
    <location>
        <begin position="23"/>
        <end position="440"/>
    </location>
</feature>
<dbReference type="RefSeq" id="WP_212696416.1">
    <property type="nucleotide sequence ID" value="NZ_CP058649.1"/>
</dbReference>
<feature type="signal peptide" evidence="7">
    <location>
        <begin position="1"/>
        <end position="22"/>
    </location>
</feature>
<sequence>MFKKWIALLVVMCLMTTIIGCAKTDGDNKEEGSSNVVTDGDKNKGSDSDDEKKPEEPVTIEYMTFSASPDHIEDLEEMIAAFETAHPTIKVEYDAVGWNDYFTKLQTAMAGDNAPDTFELNYETFVTYASKGVLKDLSPYLKDVDTSVYDQTALDAFKYEGTQYGLVESFSNVVFFYNKDLFDQAGVAYPTKDWTWEDELEAAKTLTNEKEGIWGTYSPIQFWEFYKTIEQNGGKVFDDNGNVVINSPENVETLQWMIDKIDQHKVTPSDAQMSGQKSEDLFMAGKIAMMRTGIWMFGMFADAPFAWDITLEPGNTQKAHHFFSNGVAVSNKSKHADAAFKWISFLTSSKEATEIRVNASWELPAVSDKAVLYTYLEKEPPASREIVFEALETLVVPPVIEQWNELTDAVGKELEAAKYGTKSPQEALDAAKAAIEKIIK</sequence>
<gene>
    <name evidence="8" type="ORF">HZI73_00995</name>
</gene>
<evidence type="ECO:0000313" key="9">
    <source>
        <dbReference type="Proteomes" id="UP000683246"/>
    </source>
</evidence>
<keyword evidence="1" id="KW-1003">Cell membrane</keyword>
<keyword evidence="3" id="KW-0472">Membrane</keyword>
<keyword evidence="2 7" id="KW-0732">Signal</keyword>
<dbReference type="Gene3D" id="3.40.190.10">
    <property type="entry name" value="Periplasmic binding protein-like II"/>
    <property type="match status" value="1"/>
</dbReference>
<evidence type="ECO:0000256" key="7">
    <source>
        <dbReference type="SAM" id="SignalP"/>
    </source>
</evidence>
<dbReference type="PANTHER" id="PTHR43649:SF33">
    <property type="entry name" value="POLYGALACTURONAN_RHAMNOGALACTURONAN-BINDING PROTEIN YTCQ"/>
    <property type="match status" value="1"/>
</dbReference>